<dbReference type="InterPro" id="IPR032562">
    <property type="entry name" value="DUF4929"/>
</dbReference>
<protein>
    <recommendedName>
        <fullName evidence="4">DUF4929 domain-containing protein</fullName>
    </recommendedName>
</protein>
<dbReference type="AlphaFoldDB" id="A0A3S4T1R3"/>
<feature type="chain" id="PRO_5018722508" description="DUF4929 domain-containing protein" evidence="1">
    <location>
        <begin position="20"/>
        <end position="407"/>
    </location>
</feature>
<dbReference type="KEGG" id="poc:NCTC13071_01106"/>
<evidence type="ECO:0008006" key="4">
    <source>
        <dbReference type="Google" id="ProtNLM"/>
    </source>
</evidence>
<proteinExistence type="predicted"/>
<name>A0A3S4T1R3_9BACT</name>
<dbReference type="Proteomes" id="UP000274578">
    <property type="component" value="Chromosome 1"/>
</dbReference>
<feature type="signal peptide" evidence="1">
    <location>
        <begin position="1"/>
        <end position="19"/>
    </location>
</feature>
<keyword evidence="1" id="KW-0732">Signal</keyword>
<evidence type="ECO:0000256" key="1">
    <source>
        <dbReference type="SAM" id="SignalP"/>
    </source>
</evidence>
<evidence type="ECO:0000313" key="3">
    <source>
        <dbReference type="Proteomes" id="UP000274578"/>
    </source>
</evidence>
<dbReference type="Pfam" id="PF16283">
    <property type="entry name" value="DUF4929"/>
    <property type="match status" value="1"/>
</dbReference>
<reference evidence="2 3" key="1">
    <citation type="submission" date="2018-12" db="EMBL/GenBank/DDBJ databases">
        <authorList>
            <consortium name="Pathogen Informatics"/>
        </authorList>
    </citation>
    <scope>NUCLEOTIDE SEQUENCE [LARGE SCALE GENOMIC DNA]</scope>
    <source>
        <strain evidence="2 3">NCTC13071</strain>
    </source>
</reference>
<dbReference type="GeneID" id="85011962"/>
<evidence type="ECO:0000313" key="2">
    <source>
        <dbReference type="EMBL" id="VEH15111.1"/>
    </source>
</evidence>
<accession>A0A3S4T1R3</accession>
<sequence>MKFMRTIFPLIVIFFLVVACRNNNENDVQMSNGIALSVVGNAFMSEDDAEGVTLNVLIAFAPTKDETIELTLEGNEDDIVHLDHNVLHFKAKQKEATVKVISNAKHALSVPKTLSITIGNTSDPRMKAADEGVKIVVTPDADIPVLTPEQLQLIAGYKEKFGFDLTSLLGKVPVEVTVLFNTKDKEEFFKGQSKASFKGFSIITLSEKATADAPILKIVDNPMGLTSFFYDVLKAKTVEDHEFFLQQPYGSAIVQAINYDATKEQFSMSLDDIKLIPSSGEVEFVVQRSNHYDEMISALPFVYYFSAWERVKELRDKGTLVYVKENGKIVGYQITDEFLLAGGSIDPQRWLGISDISRDTYNNTPSDWVTPKGHVDFTKGTMTFVFPWDFEAANGYQQVSVTYTMHK</sequence>
<dbReference type="PROSITE" id="PS51257">
    <property type="entry name" value="PROKAR_LIPOPROTEIN"/>
    <property type="match status" value="1"/>
</dbReference>
<dbReference type="RefSeq" id="WP_018920735.1">
    <property type="nucleotide sequence ID" value="NZ_CAUTNN010000033.1"/>
</dbReference>
<gene>
    <name evidence="2" type="ORF">NCTC13071_01106</name>
</gene>
<organism evidence="2 3">
    <name type="scientific">Segatella oris</name>
    <dbReference type="NCBI Taxonomy" id="28135"/>
    <lineage>
        <taxon>Bacteria</taxon>
        <taxon>Pseudomonadati</taxon>
        <taxon>Bacteroidota</taxon>
        <taxon>Bacteroidia</taxon>
        <taxon>Bacteroidales</taxon>
        <taxon>Prevotellaceae</taxon>
        <taxon>Segatella</taxon>
    </lineage>
</organism>
<dbReference type="EMBL" id="LR134384">
    <property type="protein sequence ID" value="VEH15111.1"/>
    <property type="molecule type" value="Genomic_DNA"/>
</dbReference>